<reference evidence="2" key="1">
    <citation type="journal article" date="2019" name="Int. J. Syst. Evol. Microbiol.">
        <title>The Global Catalogue of Microorganisms (GCM) 10K type strain sequencing project: providing services to taxonomists for standard genome sequencing and annotation.</title>
        <authorList>
            <consortium name="The Broad Institute Genomics Platform"/>
            <consortium name="The Broad Institute Genome Sequencing Center for Infectious Disease"/>
            <person name="Wu L."/>
            <person name="Ma J."/>
        </authorList>
    </citation>
    <scope>NUCLEOTIDE SEQUENCE [LARGE SCALE GENOMIC DNA]</scope>
    <source>
        <strain evidence="2">JCM 18302</strain>
    </source>
</reference>
<evidence type="ECO:0000313" key="2">
    <source>
        <dbReference type="Proteomes" id="UP001500804"/>
    </source>
</evidence>
<name>A0ABP9NR72_9PSEU</name>
<dbReference type="RefSeq" id="WP_345608955.1">
    <property type="nucleotide sequence ID" value="NZ_BAABJO010000025.1"/>
</dbReference>
<gene>
    <name evidence="1" type="ORF">GCM10023320_56940</name>
</gene>
<proteinExistence type="predicted"/>
<protein>
    <submittedName>
        <fullName evidence="1">Uncharacterized protein</fullName>
    </submittedName>
</protein>
<sequence length="155" mass="16805">MKRRERAALAARARDADTLAEFGSEIASKGRELQGEMEGLTEAVDAALATLKASGVDLCGRVRRIRQLTAEMDERAREAHTLAGQLGIEAGPVQVPDPLEEIRRAYPDADLHRLRVFDAALKTPGDVAHELGDAVSTQLHAEHARDFGDFPIGRG</sequence>
<evidence type="ECO:0000313" key="1">
    <source>
        <dbReference type="EMBL" id="GAA5132403.1"/>
    </source>
</evidence>
<comment type="caution">
    <text evidence="1">The sequence shown here is derived from an EMBL/GenBank/DDBJ whole genome shotgun (WGS) entry which is preliminary data.</text>
</comment>
<accession>A0ABP9NR72</accession>
<organism evidence="1 2">
    <name type="scientific">Pseudonocardia adelaidensis</name>
    <dbReference type="NCBI Taxonomy" id="648754"/>
    <lineage>
        <taxon>Bacteria</taxon>
        <taxon>Bacillati</taxon>
        <taxon>Actinomycetota</taxon>
        <taxon>Actinomycetes</taxon>
        <taxon>Pseudonocardiales</taxon>
        <taxon>Pseudonocardiaceae</taxon>
        <taxon>Pseudonocardia</taxon>
    </lineage>
</organism>
<dbReference type="Proteomes" id="UP001500804">
    <property type="component" value="Unassembled WGS sequence"/>
</dbReference>
<keyword evidence="2" id="KW-1185">Reference proteome</keyword>
<dbReference type="EMBL" id="BAABJO010000025">
    <property type="protein sequence ID" value="GAA5132403.1"/>
    <property type="molecule type" value="Genomic_DNA"/>
</dbReference>